<evidence type="ECO:0000313" key="3">
    <source>
        <dbReference type="EMBL" id="MPR01452.1"/>
    </source>
</evidence>
<evidence type="ECO:0000259" key="1">
    <source>
        <dbReference type="PROSITE" id="PS50075"/>
    </source>
</evidence>
<reference evidence="2 4" key="1">
    <citation type="submission" date="2019-09" db="EMBL/GenBank/DDBJ databases">
        <title>The draft genomes of Allium pathogen Pseudomonas sp.</title>
        <authorList>
            <person name="Fujikawa T."/>
            <person name="Sawada H."/>
        </authorList>
    </citation>
    <scope>NUCLEOTIDE SEQUENCE [LARGE SCALE GENOMIC DNA]</scope>
    <source>
        <strain evidence="2 4">MAFF 730085</strain>
    </source>
</reference>
<accession>A0A5N7JZH6</accession>
<feature type="domain" description="Carrier" evidence="1">
    <location>
        <begin position="1"/>
        <end position="77"/>
    </location>
</feature>
<evidence type="ECO:0000313" key="4">
    <source>
        <dbReference type="Proteomes" id="UP000325438"/>
    </source>
</evidence>
<dbReference type="EMBL" id="VUBA01000171">
    <property type="protein sequence ID" value="MPQ86772.1"/>
    <property type="molecule type" value="Genomic_DNA"/>
</dbReference>
<dbReference type="SUPFAM" id="SSF47336">
    <property type="entry name" value="ACP-like"/>
    <property type="match status" value="1"/>
</dbReference>
<sequence length="79" mass="8722">MKDKLIEAITVMLKDKYQVPALQLHAEAVYEELSLDSLTLLEVSMALERGFDIKVPDGTILPEHTIAKSVDSILLNNAA</sequence>
<name>A0A5N7JZH6_9PSED</name>
<comment type="caution">
    <text evidence="2">The sequence shown here is derived from an EMBL/GenBank/DDBJ whole genome shotgun (WGS) entry which is preliminary data.</text>
</comment>
<reference evidence="3 5" key="2">
    <citation type="journal article" date="2020" name="Int. J. Syst. Evol. Microbiol.">
        <title>Pseudomonas kitaguniensis sp. nov., a pathogen causing bacterial rot of Welsh onion in Japan.</title>
        <authorList>
            <person name="Sawada H."/>
            <person name="Fujikawa T."/>
            <person name="Nishiwaki Y."/>
            <person name="Horita H."/>
        </authorList>
    </citation>
    <scope>NUCLEOTIDE SEQUENCE [LARGE SCALE GENOMIC DNA]</scope>
    <source>
        <strain evidence="3 5">MAFF 212408</strain>
    </source>
</reference>
<reference evidence="3 5" key="3">
    <citation type="journal article" date="2023" name="Plant Pathol.">
        <title>Dismantling and reorganizing Pseudomonas marginalis sensu#lato.</title>
        <authorList>
            <person name="Sawada H."/>
            <person name="Fujikawa T."/>
            <person name="Satou M."/>
        </authorList>
    </citation>
    <scope>NUCLEOTIDE SEQUENCE [LARGE SCALE GENOMIC DNA]</scope>
    <source>
        <strain evidence="3 5">MAFF 212408</strain>
    </source>
</reference>
<dbReference type="AlphaFoldDB" id="A0A5N7JZH6"/>
<dbReference type="Pfam" id="PF00550">
    <property type="entry name" value="PP-binding"/>
    <property type="match status" value="1"/>
</dbReference>
<dbReference type="RefSeq" id="WP_152745846.1">
    <property type="nucleotide sequence ID" value="NZ_VUAZ01000021.1"/>
</dbReference>
<dbReference type="EMBL" id="VUAZ01000021">
    <property type="protein sequence ID" value="MPR01452.1"/>
    <property type="molecule type" value="Genomic_DNA"/>
</dbReference>
<dbReference type="Gene3D" id="1.10.1200.10">
    <property type="entry name" value="ACP-like"/>
    <property type="match status" value="1"/>
</dbReference>
<dbReference type="InterPro" id="IPR009081">
    <property type="entry name" value="PP-bd_ACP"/>
</dbReference>
<evidence type="ECO:0000313" key="2">
    <source>
        <dbReference type="EMBL" id="MPQ86772.1"/>
    </source>
</evidence>
<gene>
    <name evidence="3" type="ORF">F0169_04780</name>
    <name evidence="2" type="ORF">F0170_23990</name>
</gene>
<evidence type="ECO:0000313" key="5">
    <source>
        <dbReference type="Proteomes" id="UP000326112"/>
    </source>
</evidence>
<dbReference type="PROSITE" id="PS50075">
    <property type="entry name" value="CARRIER"/>
    <property type="match status" value="1"/>
</dbReference>
<dbReference type="Proteomes" id="UP000325438">
    <property type="component" value="Unassembled WGS sequence"/>
</dbReference>
<organism evidence="2 4">
    <name type="scientific">Pseudomonas kitaguniensis</name>
    <dbReference type="NCBI Taxonomy" id="2607908"/>
    <lineage>
        <taxon>Bacteria</taxon>
        <taxon>Pseudomonadati</taxon>
        <taxon>Pseudomonadota</taxon>
        <taxon>Gammaproteobacteria</taxon>
        <taxon>Pseudomonadales</taxon>
        <taxon>Pseudomonadaceae</taxon>
        <taxon>Pseudomonas</taxon>
    </lineage>
</organism>
<keyword evidence="5" id="KW-1185">Reference proteome</keyword>
<dbReference type="Proteomes" id="UP000326112">
    <property type="component" value="Unassembled WGS sequence"/>
</dbReference>
<protein>
    <recommendedName>
        <fullName evidence="1">Carrier domain-containing protein</fullName>
    </recommendedName>
</protein>
<proteinExistence type="predicted"/>
<dbReference type="InterPro" id="IPR036736">
    <property type="entry name" value="ACP-like_sf"/>
</dbReference>